<feature type="domain" description="MoaB/Mog" evidence="5">
    <location>
        <begin position="170"/>
        <end position="299"/>
    </location>
</feature>
<dbReference type="SUPFAM" id="SSF53218">
    <property type="entry name" value="Molybdenum cofactor biosynthesis proteins"/>
    <property type="match status" value="1"/>
</dbReference>
<dbReference type="GO" id="GO:0046872">
    <property type="term" value="F:metal ion binding"/>
    <property type="evidence" value="ECO:0007669"/>
    <property type="project" value="UniProtKB-UniRule"/>
</dbReference>
<comment type="pathway">
    <text evidence="4">Cofactor biosynthesis; molybdopterin biosynthesis.</text>
</comment>
<keyword evidence="4" id="KW-0479">Metal-binding</keyword>
<dbReference type="GO" id="GO:0061599">
    <property type="term" value="F:molybdopterin molybdotransferase activity"/>
    <property type="evidence" value="ECO:0007669"/>
    <property type="project" value="UniProtKB-UniRule"/>
</dbReference>
<dbReference type="PATRIC" id="fig|760154.4.peg.175"/>
<keyword evidence="4" id="KW-0500">Molybdenum</keyword>
<dbReference type="STRING" id="760154.Sulba_0178"/>
<evidence type="ECO:0000313" key="6">
    <source>
        <dbReference type="EMBL" id="AFL67505.1"/>
    </source>
</evidence>
<dbReference type="OrthoDB" id="5337946at2"/>
<dbReference type="SUPFAM" id="SSF63882">
    <property type="entry name" value="MoeA N-terminal region -like"/>
    <property type="match status" value="1"/>
</dbReference>
<dbReference type="InterPro" id="IPR036425">
    <property type="entry name" value="MoaB/Mog-like_dom_sf"/>
</dbReference>
<dbReference type="EC" id="2.10.1.1" evidence="4"/>
<comment type="cofactor">
    <cofactor evidence="4">
        <name>Mg(2+)</name>
        <dbReference type="ChEBI" id="CHEBI:18420"/>
    </cofactor>
</comment>
<evidence type="ECO:0000259" key="5">
    <source>
        <dbReference type="SMART" id="SM00852"/>
    </source>
</evidence>
<dbReference type="eggNOG" id="COG0303">
    <property type="taxonomic scope" value="Bacteria"/>
</dbReference>
<organism evidence="6 7">
    <name type="scientific">Sulfurospirillum barnesii (strain ATCC 700032 / DSM 10660 / SES-3)</name>
    <dbReference type="NCBI Taxonomy" id="760154"/>
    <lineage>
        <taxon>Bacteria</taxon>
        <taxon>Pseudomonadati</taxon>
        <taxon>Campylobacterota</taxon>
        <taxon>Epsilonproteobacteria</taxon>
        <taxon>Campylobacterales</taxon>
        <taxon>Sulfurospirillaceae</taxon>
        <taxon>Sulfurospirillum</taxon>
    </lineage>
</organism>
<dbReference type="InterPro" id="IPR036135">
    <property type="entry name" value="MoeA_linker/N_sf"/>
</dbReference>
<reference evidence="6 7" key="1">
    <citation type="submission" date="2012-06" db="EMBL/GenBank/DDBJ databases">
        <title>Complete sequence of Sulfurospirillum barnesii SES-3.</title>
        <authorList>
            <consortium name="US DOE Joint Genome Institute"/>
            <person name="Lucas S."/>
            <person name="Han J."/>
            <person name="Lapidus A."/>
            <person name="Cheng J.-F."/>
            <person name="Goodwin L."/>
            <person name="Pitluck S."/>
            <person name="Peters L."/>
            <person name="Ovchinnikova G."/>
            <person name="Lu M."/>
            <person name="Detter J.C."/>
            <person name="Han C."/>
            <person name="Tapia R."/>
            <person name="Land M."/>
            <person name="Hauser L."/>
            <person name="Kyrpides N."/>
            <person name="Ivanova N."/>
            <person name="Pagani I."/>
            <person name="Stolz J."/>
            <person name="Arkin A."/>
            <person name="Dehal P."/>
            <person name="Oremland R."/>
            <person name="Saltikov C."/>
            <person name="Basu P."/>
            <person name="Hollibaugh J."/>
            <person name="Newman D."/>
            <person name="Stolyar S."/>
            <person name="Hazen T."/>
            <person name="Woyke T."/>
        </authorList>
    </citation>
    <scope>NUCLEOTIDE SEQUENCE [LARGE SCALE GENOMIC DNA]</scope>
    <source>
        <strain evidence="7">ATCC 700032 / DSM 10660 / SES-3</strain>
    </source>
</reference>
<dbReference type="CDD" id="cd00887">
    <property type="entry name" value="MoeA"/>
    <property type="match status" value="1"/>
</dbReference>
<dbReference type="HOGENOM" id="CLU_010186_7_2_7"/>
<dbReference type="Gene3D" id="2.170.190.11">
    <property type="entry name" value="Molybdopterin biosynthesis moea protein, domain 3"/>
    <property type="match status" value="1"/>
</dbReference>
<dbReference type="Proteomes" id="UP000006176">
    <property type="component" value="Chromosome"/>
</dbReference>
<dbReference type="KEGG" id="sba:Sulba_0178"/>
<dbReference type="InterPro" id="IPR038987">
    <property type="entry name" value="MoeA-like"/>
</dbReference>
<accession>I3XU81</accession>
<sequence>MPISYHEALCLIHTRVQPLHVKQTLPLLKALHRISSRDICAKMALPTYPMSLKEGYGIAFASNTTCYRLLTPPYPNPIPVGFGVKMCTGESVPQGINTIIPEEEVLNQTDDTIHIGLHANPFTHIKKEGEDSEKGDILLAKGERLSAQKITALASQGIQTLCVFKKPTVSILSIGAQLVRGEIYNSNAISIAARIMELGGKVVDCIVCDDNEEAILLNLSTLAETSDFVITTGAMSCEDSMCRLLEKRTLPPLFHHVRLAPAKPSALSLLHSKPILHLPGLPLSCMLGFEMLGVPLLRHLQMHLPFLPSFISCINQKRITCKEDCVSAIPGRSDGSHFISAPHYEAGRLTILSQCNGYILSENRAIIEEGEEVSFFCFTYPPVS</sequence>
<comment type="similarity">
    <text evidence="2 4">Belongs to the MoeA family.</text>
</comment>
<gene>
    <name evidence="6" type="ordered locus">Sulba_0178</name>
</gene>
<dbReference type="UniPathway" id="UPA00344"/>
<evidence type="ECO:0000256" key="1">
    <source>
        <dbReference type="ARBA" id="ARBA00002901"/>
    </source>
</evidence>
<keyword evidence="4" id="KW-0460">Magnesium</keyword>
<comment type="function">
    <text evidence="1 4">Catalyzes the insertion of molybdate into adenylated molybdopterin with the concomitant release of AMP.</text>
</comment>
<dbReference type="Pfam" id="PF00994">
    <property type="entry name" value="MoCF_biosynth"/>
    <property type="match status" value="1"/>
</dbReference>
<dbReference type="InterPro" id="IPR005110">
    <property type="entry name" value="MoeA_linker/N"/>
</dbReference>
<dbReference type="SMART" id="SM00852">
    <property type="entry name" value="MoCF_biosynth"/>
    <property type="match status" value="1"/>
</dbReference>
<comment type="catalytic activity">
    <reaction evidence="3">
        <text>adenylyl-molybdopterin + molybdate = Mo-molybdopterin + AMP + H(+)</text>
        <dbReference type="Rhea" id="RHEA:35047"/>
        <dbReference type="ChEBI" id="CHEBI:15378"/>
        <dbReference type="ChEBI" id="CHEBI:36264"/>
        <dbReference type="ChEBI" id="CHEBI:62727"/>
        <dbReference type="ChEBI" id="CHEBI:71302"/>
        <dbReference type="ChEBI" id="CHEBI:456215"/>
        <dbReference type="EC" id="2.10.1.1"/>
    </reaction>
</comment>
<keyword evidence="4 6" id="KW-0808">Transferase</keyword>
<dbReference type="InterPro" id="IPR001453">
    <property type="entry name" value="MoaB/Mog_dom"/>
</dbReference>
<keyword evidence="7" id="KW-1185">Reference proteome</keyword>
<dbReference type="Pfam" id="PF03453">
    <property type="entry name" value="MoeA_N"/>
    <property type="match status" value="1"/>
</dbReference>
<keyword evidence="4" id="KW-0501">Molybdenum cofactor biosynthesis</keyword>
<evidence type="ECO:0000256" key="4">
    <source>
        <dbReference type="RuleBase" id="RU365090"/>
    </source>
</evidence>
<dbReference type="RefSeq" id="WP_014768390.1">
    <property type="nucleotide sequence ID" value="NC_018002.1"/>
</dbReference>
<protein>
    <recommendedName>
        <fullName evidence="4">Molybdopterin molybdenumtransferase</fullName>
        <ecNumber evidence="4">2.10.1.1</ecNumber>
    </recommendedName>
</protein>
<proteinExistence type="inferred from homology"/>
<dbReference type="Gene3D" id="3.40.980.10">
    <property type="entry name" value="MoaB/Mog-like domain"/>
    <property type="match status" value="1"/>
</dbReference>
<dbReference type="PANTHER" id="PTHR10192:SF5">
    <property type="entry name" value="GEPHYRIN"/>
    <property type="match status" value="1"/>
</dbReference>
<evidence type="ECO:0000256" key="2">
    <source>
        <dbReference type="ARBA" id="ARBA00010763"/>
    </source>
</evidence>
<evidence type="ECO:0000256" key="3">
    <source>
        <dbReference type="ARBA" id="ARBA00047317"/>
    </source>
</evidence>
<dbReference type="InterPro" id="IPR036688">
    <property type="entry name" value="MoeA_C_domain_IV_sf"/>
</dbReference>
<dbReference type="GO" id="GO:0006777">
    <property type="term" value="P:Mo-molybdopterin cofactor biosynthetic process"/>
    <property type="evidence" value="ECO:0007669"/>
    <property type="project" value="UniProtKB-UniRule"/>
</dbReference>
<dbReference type="GO" id="GO:0005829">
    <property type="term" value="C:cytosol"/>
    <property type="evidence" value="ECO:0007669"/>
    <property type="project" value="TreeGrafter"/>
</dbReference>
<evidence type="ECO:0000313" key="7">
    <source>
        <dbReference type="Proteomes" id="UP000006176"/>
    </source>
</evidence>
<dbReference type="PANTHER" id="PTHR10192">
    <property type="entry name" value="MOLYBDOPTERIN BIOSYNTHESIS PROTEIN"/>
    <property type="match status" value="1"/>
</dbReference>
<dbReference type="Gene3D" id="2.40.340.10">
    <property type="entry name" value="MoeA, C-terminal, domain IV"/>
    <property type="match status" value="1"/>
</dbReference>
<dbReference type="Gene3D" id="3.90.105.10">
    <property type="entry name" value="Molybdopterin biosynthesis moea protein, domain 2"/>
    <property type="match status" value="1"/>
</dbReference>
<dbReference type="AlphaFoldDB" id="I3XU81"/>
<dbReference type="EMBL" id="CP003333">
    <property type="protein sequence ID" value="AFL67505.1"/>
    <property type="molecule type" value="Genomic_DNA"/>
</dbReference>
<name>I3XU81_SULBS</name>